<dbReference type="Gene3D" id="3.40.50.300">
    <property type="entry name" value="P-loop containing nucleotide triphosphate hydrolases"/>
    <property type="match status" value="1"/>
</dbReference>
<proteinExistence type="predicted"/>
<dbReference type="EMBL" id="FOSP01000001">
    <property type="protein sequence ID" value="SFK17618.1"/>
    <property type="molecule type" value="Genomic_DNA"/>
</dbReference>
<dbReference type="SUPFAM" id="SSF52540">
    <property type="entry name" value="P-loop containing nucleoside triphosphate hydrolases"/>
    <property type="match status" value="1"/>
</dbReference>
<dbReference type="Pfam" id="PF13191">
    <property type="entry name" value="AAA_16"/>
    <property type="match status" value="1"/>
</dbReference>
<protein>
    <submittedName>
        <fullName evidence="6">Tetratricopeptide repeat-containing protein</fullName>
    </submittedName>
</protein>
<feature type="repeat" description="TPR" evidence="3">
    <location>
        <begin position="1015"/>
        <end position="1048"/>
    </location>
</feature>
<dbReference type="AlphaFoldDB" id="A0A1I3XDK5"/>
<evidence type="ECO:0000256" key="3">
    <source>
        <dbReference type="PROSITE-ProRule" id="PRU00339"/>
    </source>
</evidence>
<evidence type="ECO:0000259" key="4">
    <source>
        <dbReference type="Pfam" id="PF12770"/>
    </source>
</evidence>
<evidence type="ECO:0000256" key="1">
    <source>
        <dbReference type="ARBA" id="ARBA00022737"/>
    </source>
</evidence>
<evidence type="ECO:0000259" key="5">
    <source>
        <dbReference type="Pfam" id="PF13191"/>
    </source>
</evidence>
<evidence type="ECO:0000313" key="7">
    <source>
        <dbReference type="Proteomes" id="UP000199533"/>
    </source>
</evidence>
<dbReference type="Gene3D" id="1.25.40.10">
    <property type="entry name" value="Tetratricopeptide repeat domain"/>
    <property type="match status" value="2"/>
</dbReference>
<dbReference type="PANTHER" id="PTHR45641">
    <property type="entry name" value="TETRATRICOPEPTIDE REPEAT PROTEIN (AFU_ORTHOLOGUE AFUA_6G03870)"/>
    <property type="match status" value="1"/>
</dbReference>
<feature type="repeat" description="TPR" evidence="3">
    <location>
        <begin position="895"/>
        <end position="928"/>
    </location>
</feature>
<name>A0A1I3XDK5_9PROT</name>
<accession>A0A1I3XDK5</accession>
<organism evidence="6 7">
    <name type="scientific">Nitrosomonas aestuarii</name>
    <dbReference type="NCBI Taxonomy" id="52441"/>
    <lineage>
        <taxon>Bacteria</taxon>
        <taxon>Pseudomonadati</taxon>
        <taxon>Pseudomonadota</taxon>
        <taxon>Betaproteobacteria</taxon>
        <taxon>Nitrosomonadales</taxon>
        <taxon>Nitrosomonadaceae</taxon>
        <taxon>Nitrosomonas</taxon>
    </lineage>
</organism>
<dbReference type="STRING" id="52441.SAMN05216302_1001241"/>
<dbReference type="PROSITE" id="PS50005">
    <property type="entry name" value="TPR"/>
    <property type="match status" value="3"/>
</dbReference>
<dbReference type="InterPro" id="IPR019734">
    <property type="entry name" value="TPR_rpt"/>
</dbReference>
<feature type="domain" description="CHAT" evidence="4">
    <location>
        <begin position="109"/>
        <end position="381"/>
    </location>
</feature>
<dbReference type="Proteomes" id="UP000199533">
    <property type="component" value="Unassembled WGS sequence"/>
</dbReference>
<dbReference type="OrthoDB" id="9783370at2"/>
<dbReference type="PANTHER" id="PTHR45641:SF19">
    <property type="entry name" value="NEPHROCYSTIN-3"/>
    <property type="match status" value="1"/>
</dbReference>
<keyword evidence="2 3" id="KW-0802">TPR repeat</keyword>
<keyword evidence="1" id="KW-0677">Repeat</keyword>
<dbReference type="InterPro" id="IPR027417">
    <property type="entry name" value="P-loop_NTPase"/>
</dbReference>
<sequence>MPSLLTIRHQGDLDGQAQFVVSRLSDGKTSDPVTITAPDQTTVPGRGNSHLASDLRWYLERFLDYPFEPNIALAQTVQNTLAQWGKAVFSSLFHGKARDWYQDARRHSLSELTLKIASDDPRVLSWPWEALHDPEATTLAHTCRIERQLNELHDPQPLPDNLPGDSINILLVIARPYGDEDVSYHALARPLVELAAQQQRAVPVRVDVLRPPTFDQLRAVLREKPGFYHIVHFDGHGGYGGDGDYQQHGNNHSYQGPQGRLVFETPEGRADAIESTRLTQLLSEYAIPITVLNACQSATIDEQADDPFASVAAALLKAGIRSVVAMGYNLYVSAAQQFVPAFYHSLFRQGSVSEAARAGRQAMLAHPQRICARGEHPLYDWLVPVLYQQAAYDLNFAADSQPSGIDPIPLPPAATEQGDYGFIGRDRAIHTLEHALQRQPQAGLLIHGMAGVGKTTLAQGFLQWLQQTNGLRQHVFWFRFDEIRSAEYLINQIVIGLFGADALASPMKQKLENIYRVFKEQSFILVWDNFESASGIDGTEVMGIAPLLSGDDRQQLKDFLLQLRGGKTKVLITSRSSESWLSKTECFRLPIGGLQGEECWQYCNAVVRDLGLTLERDDPAIQKLIEKLDGHPLAMRAVLLRLDQTSAHELLQELEQGFVVPPVDGQDDSTRRIYSALSLLETEFPPEYTVVLQFIGLHQRYVQGDMLAAMIKSSEIASNQQTIHNCFHVLERAGLVHVLQKDLYAMHPALTGYLQQQHPAETDAQIAFVDLMGRFADHLTPKELHEQRAPFYYHGENFQAALVLAKTLGMSEAVTALTQSLASFAKNNRDFQGAKRLFEMLVNHCNQQRNEHGAASTYHQLGMIAEEQRDFKQAEQWYLKSLAITEKQGNEHHAASTYHQLGVIAQKQRKFEQARQWYRKSLTITEKQGNEHGAAITYHQSGMIAQEQRKFEQAEQWYLKSLVIKEKQGNEQGMAITYHQLGMIAQEQRKFEQAEQWCLKSLAINEKQGDEYGVARTYHQLGVIAEKQRNLNQAEQWYLKSLAINEKQGNEHGVASTYAQLGLFSASRLEWITAAQWSIKAIAAFVHCSDAHSVERATRQYVNLLQQSDDQSQAEIRQRWQQAGLDKTIGALDDLITAMNKPKDA</sequence>
<gene>
    <name evidence="6" type="ORF">SAMN05216302_1001241</name>
</gene>
<keyword evidence="7" id="KW-1185">Reference proteome</keyword>
<feature type="repeat" description="TPR" evidence="3">
    <location>
        <begin position="855"/>
        <end position="888"/>
    </location>
</feature>
<dbReference type="SUPFAM" id="SSF48452">
    <property type="entry name" value="TPR-like"/>
    <property type="match status" value="2"/>
</dbReference>
<reference evidence="7" key="1">
    <citation type="submission" date="2016-10" db="EMBL/GenBank/DDBJ databases">
        <authorList>
            <person name="Varghese N."/>
            <person name="Submissions S."/>
        </authorList>
    </citation>
    <scope>NUCLEOTIDE SEQUENCE [LARGE SCALE GENOMIC DNA]</scope>
    <source>
        <strain evidence="7">Nm69</strain>
    </source>
</reference>
<feature type="domain" description="Orc1-like AAA ATPase" evidence="5">
    <location>
        <begin position="422"/>
        <end position="488"/>
    </location>
</feature>
<dbReference type="InterPro" id="IPR011990">
    <property type="entry name" value="TPR-like_helical_dom_sf"/>
</dbReference>
<dbReference type="SMART" id="SM00028">
    <property type="entry name" value="TPR"/>
    <property type="match status" value="5"/>
</dbReference>
<dbReference type="CDD" id="cd00009">
    <property type="entry name" value="AAA"/>
    <property type="match status" value="1"/>
</dbReference>
<dbReference type="InterPro" id="IPR041664">
    <property type="entry name" value="AAA_16"/>
</dbReference>
<dbReference type="Pfam" id="PF13424">
    <property type="entry name" value="TPR_12"/>
    <property type="match status" value="3"/>
</dbReference>
<dbReference type="InterPro" id="IPR024983">
    <property type="entry name" value="CHAT_dom"/>
</dbReference>
<dbReference type="Pfam" id="PF12770">
    <property type="entry name" value="CHAT"/>
    <property type="match status" value="1"/>
</dbReference>
<evidence type="ECO:0000313" key="6">
    <source>
        <dbReference type="EMBL" id="SFK17618.1"/>
    </source>
</evidence>
<evidence type="ECO:0000256" key="2">
    <source>
        <dbReference type="ARBA" id="ARBA00022803"/>
    </source>
</evidence>